<feature type="transmembrane region" description="Helical" evidence="6">
    <location>
        <begin position="425"/>
        <end position="446"/>
    </location>
</feature>
<keyword evidence="5 6" id="KW-0472">Membrane</keyword>
<evidence type="ECO:0000259" key="7">
    <source>
        <dbReference type="Pfam" id="PF02687"/>
    </source>
</evidence>
<name>A0A0W1B1B0_9BACL</name>
<proteinExistence type="predicted"/>
<dbReference type="Proteomes" id="UP000054709">
    <property type="component" value="Unassembled WGS sequence"/>
</dbReference>
<evidence type="ECO:0000256" key="6">
    <source>
        <dbReference type="SAM" id="Phobius"/>
    </source>
</evidence>
<dbReference type="InterPro" id="IPR003838">
    <property type="entry name" value="ABC3_permease_C"/>
</dbReference>
<keyword evidence="2" id="KW-1003">Cell membrane</keyword>
<sequence>MLLQIVKKDFQRNKIITIVLLIFMMLSALLAACASQVIMELSGSLSNLLDKSKAPHFVQMHAGPIDNAGIQKFASTNPLVKNQQTVEMLRIDGSNVVLGNNNKSEENSVMDIGFVRQNPSFDLLLNLENQVIRVSEGEIAVPIYYKKENNLNIGDQVTLSNGQLDKKFIVTDFVRDIQMNPAIVSSKRFVVNDTDYNALKKNHGEVEYLIEFQITDLSRLSEFRNTYQSSDMPGKGPMIDYPLFKTLNALTDGIIAVVIILVSILLLIIATLCLRFTMIATLEEDYREIGVMKAIGISQQDIRRIYLAKYMVMAACASLLGYLLSLGVVRLFTANITLYLGTAPKTILQPIVPVLAVGLIFGMIMFFCRVILRRFNRITVVEALRSGTVGELKGNTGTIVLSKYKHINVNVFLGLKDVYGRLTMFGLLFFVFVICLFIILVPVNLLNTLQSPRFISYMGVGQSDMRIDLQQSDQIEKRFNELITTLNKDPDIAKFSPLITSRFKVLGSDGVWENINVETGDFSIFPLTYVNGGTPESGDEIALSDLNAKEWNKRVGDSVLLEVNGASKKLTVSGIYQDITNGGRTAKARLPYDPKSVLWYIVALDVNPNVSVQGKMDQYAKLFYPAKVTHLESYLSQTLGNTIRQLKLVTGLSIAISISISVLITALFLKMLLAKDASQIAILRSIGFTLEDIRKQYQVRLLLVSGLGIILGTFSANTIGQKFAQLLGSFMGASNIQFVVNPVVAYLILPLFFMLIVALTTVVSTISMKKSKISKLIVE</sequence>
<feature type="transmembrane region" description="Helical" evidence="6">
    <location>
        <begin position="743"/>
        <end position="766"/>
    </location>
</feature>
<dbReference type="RefSeq" id="WP_060622847.1">
    <property type="nucleotide sequence ID" value="NZ_LCZJ02000018.1"/>
</dbReference>
<feature type="transmembrane region" description="Helical" evidence="6">
    <location>
        <begin position="351"/>
        <end position="372"/>
    </location>
</feature>
<evidence type="ECO:0000256" key="1">
    <source>
        <dbReference type="ARBA" id="ARBA00004651"/>
    </source>
</evidence>
<gene>
    <name evidence="8" type="ORF">UQ64_10875</name>
</gene>
<evidence type="ECO:0000256" key="2">
    <source>
        <dbReference type="ARBA" id="ARBA00022475"/>
    </source>
</evidence>
<evidence type="ECO:0000313" key="9">
    <source>
        <dbReference type="Proteomes" id="UP000054709"/>
    </source>
</evidence>
<feature type="transmembrane region" description="Helical" evidence="6">
    <location>
        <begin position="253"/>
        <end position="274"/>
    </location>
</feature>
<organism evidence="8 9">
    <name type="scientific">Paenibacillus etheri</name>
    <dbReference type="NCBI Taxonomy" id="1306852"/>
    <lineage>
        <taxon>Bacteria</taxon>
        <taxon>Bacillati</taxon>
        <taxon>Bacillota</taxon>
        <taxon>Bacilli</taxon>
        <taxon>Bacillales</taxon>
        <taxon>Paenibacillaceae</taxon>
        <taxon>Paenibacillus</taxon>
    </lineage>
</organism>
<keyword evidence="3 6" id="KW-0812">Transmembrane</keyword>
<dbReference type="OrthoDB" id="9766372at2"/>
<protein>
    <submittedName>
        <fullName evidence="8">ABC transporter permease</fullName>
    </submittedName>
</protein>
<feature type="transmembrane region" description="Helical" evidence="6">
    <location>
        <begin position="310"/>
        <end position="331"/>
    </location>
</feature>
<evidence type="ECO:0000313" key="8">
    <source>
        <dbReference type="EMBL" id="KTD87323.1"/>
    </source>
</evidence>
<dbReference type="AlphaFoldDB" id="A0A0W1B1B0"/>
<evidence type="ECO:0000256" key="5">
    <source>
        <dbReference type="ARBA" id="ARBA00023136"/>
    </source>
</evidence>
<comment type="subcellular location">
    <subcellularLocation>
        <location evidence="1">Cell membrane</location>
        <topology evidence="1">Multi-pass membrane protein</topology>
    </subcellularLocation>
</comment>
<evidence type="ECO:0000256" key="4">
    <source>
        <dbReference type="ARBA" id="ARBA00022989"/>
    </source>
</evidence>
<keyword evidence="9" id="KW-1185">Reference proteome</keyword>
<comment type="caution">
    <text evidence="8">The sequence shown here is derived from an EMBL/GenBank/DDBJ whole genome shotgun (WGS) entry which is preliminary data.</text>
</comment>
<feature type="domain" description="ABC3 transporter permease C-terminal" evidence="7">
    <location>
        <begin position="653"/>
        <end position="771"/>
    </location>
</feature>
<evidence type="ECO:0000256" key="3">
    <source>
        <dbReference type="ARBA" id="ARBA00022692"/>
    </source>
</evidence>
<feature type="transmembrane region" description="Helical" evidence="6">
    <location>
        <begin position="701"/>
        <end position="723"/>
    </location>
</feature>
<dbReference type="PANTHER" id="PTHR30287">
    <property type="entry name" value="MEMBRANE COMPONENT OF PREDICTED ABC SUPERFAMILY METABOLITE UPTAKE TRANSPORTER"/>
    <property type="match status" value="1"/>
</dbReference>
<dbReference type="EMBL" id="LCZJ02000018">
    <property type="protein sequence ID" value="KTD87323.1"/>
    <property type="molecule type" value="Genomic_DNA"/>
</dbReference>
<accession>A0A0W1B1B0</accession>
<reference evidence="8 9" key="1">
    <citation type="journal article" date="2015" name="Int. Biodeterior. Biodegradation">
        <title>Physiological and genetic screening methods for the isolation of methyl tert-butyl ether-degrading bacteria for bioremediation purposes.</title>
        <authorList>
            <person name="Guisado I.M."/>
            <person name="Purswani J."/>
            <person name="Gonzalez Lopez J."/>
            <person name="Pozo C."/>
        </authorList>
    </citation>
    <scope>NUCLEOTIDE SEQUENCE [LARGE SCALE GENOMIC DNA]</scope>
    <source>
        <strain evidence="8 9">SH7</strain>
    </source>
</reference>
<dbReference type="Pfam" id="PF02687">
    <property type="entry name" value="FtsX"/>
    <property type="match status" value="2"/>
</dbReference>
<feature type="transmembrane region" description="Helical" evidence="6">
    <location>
        <begin position="648"/>
        <end position="669"/>
    </location>
</feature>
<keyword evidence="4 6" id="KW-1133">Transmembrane helix</keyword>
<dbReference type="PROSITE" id="PS51257">
    <property type="entry name" value="PROKAR_LIPOPROTEIN"/>
    <property type="match status" value="1"/>
</dbReference>
<dbReference type="GO" id="GO:0005886">
    <property type="term" value="C:plasma membrane"/>
    <property type="evidence" value="ECO:0007669"/>
    <property type="project" value="UniProtKB-SubCell"/>
</dbReference>
<dbReference type="PANTHER" id="PTHR30287:SF2">
    <property type="entry name" value="BLL1001 PROTEIN"/>
    <property type="match status" value="1"/>
</dbReference>
<feature type="domain" description="ABC3 transporter permease C-terminal" evidence="7">
    <location>
        <begin position="261"/>
        <end position="372"/>
    </location>
</feature>
<dbReference type="InterPro" id="IPR038766">
    <property type="entry name" value="Membrane_comp_ABC_pdt"/>
</dbReference>